<organism evidence="4">
    <name type="scientific">Melampsora larici-populina (strain 98AG31 / pathotype 3-4-7)</name>
    <name type="common">Poplar leaf rust fungus</name>
    <dbReference type="NCBI Taxonomy" id="747676"/>
    <lineage>
        <taxon>Eukaryota</taxon>
        <taxon>Fungi</taxon>
        <taxon>Dikarya</taxon>
        <taxon>Basidiomycota</taxon>
        <taxon>Pucciniomycotina</taxon>
        <taxon>Pucciniomycetes</taxon>
        <taxon>Pucciniales</taxon>
        <taxon>Melampsoraceae</taxon>
        <taxon>Melampsora</taxon>
    </lineage>
</organism>
<dbReference type="OrthoDB" id="10415666at2759"/>
<gene>
    <name evidence="3" type="ORF">MELLADRAFT_109272</name>
</gene>
<feature type="region of interest" description="Disordered" evidence="1">
    <location>
        <begin position="597"/>
        <end position="616"/>
    </location>
</feature>
<dbReference type="GeneID" id="18923710"/>
<sequence length="616" mass="71583">MRLSNFSLIFCFLSLILPWHFPGPIGQVDAKPMSPMFNYFGKYLSRDHAPSRNLLQMASIEDSEAFSDESSVESVRDEDWKTYYNFVKSKDFHHHENSDFRVLIAHVHQIGPVFIEHHTKHDQETLDVVRIIRQILETSVLKETHKLWALGVLSYLKKWISTEKDSSLVKEWKIEDLISRHMGDFELFLLKDHDLAGAVQEILPIESTPQKLSDHVIKEVLNRASIVNSIKKAMTLGDRHRNPGFEKCLVSFMNLKTPIDDSRAKRLMKKMETMLDRTKSFFSTPPEEIFIIRMTLHMEEHHFNSMIEFKELINDPKICTRILRKDLEFQLQDPDLSRILRKVLESLMNDEILKSKSIHMALEAMTDKRHSMLHRARLTRVLNLMAKHDDEVYGLVNKELNHPHSITNLSSMFLELSHGRMYPDKIQKNDLQYLVFQKEHKIFMEKRLATLEENLLTMKFLELDVIFEVLKEFSANPKGPRTAGLTPIIKQLLIKLLSYRSNITDPNLHKIKLDAIEYILHLILLEKDDMRLNRNLSIRGTPFVQDISPEVLSVAGSDPMSLDDKLRMFSKHLTTSLDNGLILTFSNFIPRTLLSSPESTCQTQSDRSPSFTKMVA</sequence>
<evidence type="ECO:0000256" key="2">
    <source>
        <dbReference type="SAM" id="SignalP"/>
    </source>
</evidence>
<dbReference type="AlphaFoldDB" id="F4RVY1"/>
<feature type="chain" id="PRO_5003315617" description="Secreted protein" evidence="2">
    <location>
        <begin position="31"/>
        <end position="616"/>
    </location>
</feature>
<feature type="signal peptide" evidence="2">
    <location>
        <begin position="1"/>
        <end position="30"/>
    </location>
</feature>
<evidence type="ECO:0000313" key="3">
    <source>
        <dbReference type="EMBL" id="EGG03505.1"/>
    </source>
</evidence>
<dbReference type="Proteomes" id="UP000001072">
    <property type="component" value="Unassembled WGS sequence"/>
</dbReference>
<reference evidence="4" key="1">
    <citation type="journal article" date="2011" name="Proc. Natl. Acad. Sci. U.S.A.">
        <title>Obligate biotrophy features unraveled by the genomic analysis of rust fungi.</title>
        <authorList>
            <person name="Duplessis S."/>
            <person name="Cuomo C.A."/>
            <person name="Lin Y.-C."/>
            <person name="Aerts A."/>
            <person name="Tisserant E."/>
            <person name="Veneault-Fourrey C."/>
            <person name="Joly D.L."/>
            <person name="Hacquard S."/>
            <person name="Amselem J."/>
            <person name="Cantarel B.L."/>
            <person name="Chiu R."/>
            <person name="Coutinho P.M."/>
            <person name="Feau N."/>
            <person name="Field M."/>
            <person name="Frey P."/>
            <person name="Gelhaye E."/>
            <person name="Goldberg J."/>
            <person name="Grabherr M.G."/>
            <person name="Kodira C.D."/>
            <person name="Kohler A."/>
            <person name="Kuees U."/>
            <person name="Lindquist E.A."/>
            <person name="Lucas S.M."/>
            <person name="Mago R."/>
            <person name="Mauceli E."/>
            <person name="Morin E."/>
            <person name="Murat C."/>
            <person name="Pangilinan J.L."/>
            <person name="Park R."/>
            <person name="Pearson M."/>
            <person name="Quesneville H."/>
            <person name="Rouhier N."/>
            <person name="Sakthikumar S."/>
            <person name="Salamov A.A."/>
            <person name="Schmutz J."/>
            <person name="Selles B."/>
            <person name="Shapiro H."/>
            <person name="Tanguay P."/>
            <person name="Tuskan G.A."/>
            <person name="Henrissat B."/>
            <person name="Van de Peer Y."/>
            <person name="Rouze P."/>
            <person name="Ellis J.G."/>
            <person name="Dodds P.N."/>
            <person name="Schein J.E."/>
            <person name="Zhong S."/>
            <person name="Hamelin R.C."/>
            <person name="Grigoriev I.V."/>
            <person name="Szabo L.J."/>
            <person name="Martin F."/>
        </authorList>
    </citation>
    <scope>NUCLEOTIDE SEQUENCE [LARGE SCALE GENOMIC DNA]</scope>
    <source>
        <strain evidence="4">98AG31 / pathotype 3-4-7</strain>
    </source>
</reference>
<protein>
    <recommendedName>
        <fullName evidence="5">Secreted protein</fullName>
    </recommendedName>
</protein>
<proteinExistence type="predicted"/>
<dbReference type="InParanoid" id="F4RVY1"/>
<dbReference type="RefSeq" id="XP_007413299.1">
    <property type="nucleotide sequence ID" value="XM_007413237.1"/>
</dbReference>
<dbReference type="VEuPathDB" id="FungiDB:MELLADRAFT_109272"/>
<dbReference type="EMBL" id="GL883124">
    <property type="protein sequence ID" value="EGG03505.1"/>
    <property type="molecule type" value="Genomic_DNA"/>
</dbReference>
<name>F4RVY1_MELLP</name>
<evidence type="ECO:0008006" key="5">
    <source>
        <dbReference type="Google" id="ProtNLM"/>
    </source>
</evidence>
<keyword evidence="4" id="KW-1185">Reference proteome</keyword>
<evidence type="ECO:0000256" key="1">
    <source>
        <dbReference type="SAM" id="MobiDB-lite"/>
    </source>
</evidence>
<accession>F4RVY1</accession>
<evidence type="ECO:0000313" key="4">
    <source>
        <dbReference type="Proteomes" id="UP000001072"/>
    </source>
</evidence>
<dbReference type="HOGENOM" id="CLU_443490_0_0_1"/>
<dbReference type="KEGG" id="mlr:MELLADRAFT_109272"/>
<keyword evidence="2" id="KW-0732">Signal</keyword>